<dbReference type="EMBL" id="KU160669">
    <property type="protein sequence ID" value="ALY10573.1"/>
    <property type="molecule type" value="Genomic_DNA"/>
</dbReference>
<evidence type="ECO:0000256" key="1">
    <source>
        <dbReference type="SAM" id="MobiDB-lite"/>
    </source>
</evidence>
<dbReference type="GeneID" id="40079953"/>
<dbReference type="KEGG" id="vg:40079953"/>
<gene>
    <name evidence="2" type="primary">38</name>
    <name evidence="2" type="ORF">TANK_38</name>
</gene>
<name>A0A0U4B749_9CAUD</name>
<feature type="region of interest" description="Disordered" evidence="1">
    <location>
        <begin position="45"/>
        <end position="71"/>
    </location>
</feature>
<sequence length="71" mass="8349">MKLFKRLRDLAEGHHEATRENQRVIKQAEREGEVADALLKQAEAQAESLRDRNHHNHYSERLTESFRGRLA</sequence>
<dbReference type="Proteomes" id="UP000224284">
    <property type="component" value="Segment"/>
</dbReference>
<dbReference type="RefSeq" id="YP_009604063.1">
    <property type="nucleotide sequence ID" value="NC_041961.1"/>
</dbReference>
<protein>
    <submittedName>
        <fullName evidence="2">Uncharacterized protein</fullName>
    </submittedName>
</protein>
<evidence type="ECO:0000313" key="2">
    <source>
        <dbReference type="EMBL" id="ALY10573.1"/>
    </source>
</evidence>
<accession>A0A0U4B749</accession>
<organism evidence="2 3">
    <name type="scientific">Arthrobacter phage Tank</name>
    <dbReference type="NCBI Taxonomy" id="1772319"/>
    <lineage>
        <taxon>Viruses</taxon>
        <taxon>Duplodnaviria</taxon>
        <taxon>Heunggongvirae</taxon>
        <taxon>Uroviricota</taxon>
        <taxon>Caudoviricetes</taxon>
        <taxon>Tankvirus</taxon>
        <taxon>Tankvirus tank</taxon>
    </lineage>
</organism>
<dbReference type="InterPro" id="IPR056037">
    <property type="entry name" value="DUF7620"/>
</dbReference>
<proteinExistence type="predicted"/>
<keyword evidence="3" id="KW-1185">Reference proteome</keyword>
<reference evidence="2 3" key="1">
    <citation type="submission" date="2015-11" db="EMBL/GenBank/DDBJ databases">
        <authorList>
            <person name="Menninger J.E."/>
            <person name="Lamey M.E."/>
            <person name="Lindemann J.M."/>
            <person name="Martynyuk T."/>
            <person name="Mele F.E."/>
            <person name="Nabua C.T."/>
            <person name="Napoli C.K."/>
            <person name="Santiago L.M."/>
            <person name="Sweetman A.T."/>
            <person name="Weinstein J.L."/>
            <person name="Barrett N.A."/>
            <person name="Buerkert T.R."/>
            <person name="Cautela J.A."/>
            <person name="Egan M.S."/>
            <person name="Erb J.E."/>
            <person name="Garrigan K.E."/>
            <person name="Hagan D.J."/>
            <person name="Hartwell M.C."/>
            <person name="Hyduchak K.M."/>
            <person name="Jacob A.E."/>
            <person name="DeNigris D.M."/>
            <person name="London S.C."/>
            <person name="King-Smith C."/>
            <person name="Lee-Soety J.Y."/>
            <person name="Bradley K.W."/>
            <person name="Asai D.J."/>
            <person name="Bowman C.A."/>
            <person name="Russell D.A."/>
            <person name="Pope W.H."/>
            <person name="Jacobs-Sera D."/>
            <person name="Hendrix R.W."/>
            <person name="Hatfull G.F."/>
        </authorList>
    </citation>
    <scope>NUCLEOTIDE SEQUENCE [LARGE SCALE GENOMIC DNA]</scope>
</reference>
<dbReference type="Pfam" id="PF24596">
    <property type="entry name" value="DUF7620"/>
    <property type="match status" value="1"/>
</dbReference>
<feature type="region of interest" description="Disordered" evidence="1">
    <location>
        <begin position="1"/>
        <end position="21"/>
    </location>
</feature>
<evidence type="ECO:0000313" key="3">
    <source>
        <dbReference type="Proteomes" id="UP000224284"/>
    </source>
</evidence>
<feature type="compositionally biased region" description="Basic and acidic residues" evidence="1">
    <location>
        <begin position="57"/>
        <end position="71"/>
    </location>
</feature>